<sequence length="129" mass="14809">MIFVPSPPVSCQLSIVCWKVTIMAKNTCSIISEIEKAEESVKTCFYKVQAIEKSLKSHLISMEERERLEKELADVKSLLTQNESEIRNLRKENSKTFAVAVMIMFFAFLIYGIYVMVINPVKSRYIGYA</sequence>
<keyword evidence="3 8" id="KW-0812">Transmembrane</keyword>
<keyword evidence="10" id="KW-1185">Reference proteome</keyword>
<evidence type="ECO:0000256" key="1">
    <source>
        <dbReference type="ARBA" id="ARBA00004167"/>
    </source>
</evidence>
<dbReference type="Pfam" id="PF15188">
    <property type="entry name" value="CCDC-167"/>
    <property type="match status" value="1"/>
</dbReference>
<evidence type="ECO:0000256" key="4">
    <source>
        <dbReference type="ARBA" id="ARBA00022989"/>
    </source>
</evidence>
<dbReference type="EMBL" id="KK852893">
    <property type="protein sequence ID" value="KDR14220.1"/>
    <property type="molecule type" value="Genomic_DNA"/>
</dbReference>
<dbReference type="Proteomes" id="UP000027135">
    <property type="component" value="Unassembled WGS sequence"/>
</dbReference>
<keyword evidence="4 8" id="KW-1133">Transmembrane helix</keyword>
<evidence type="ECO:0000256" key="8">
    <source>
        <dbReference type="SAM" id="Phobius"/>
    </source>
</evidence>
<evidence type="ECO:0000313" key="10">
    <source>
        <dbReference type="Proteomes" id="UP000027135"/>
    </source>
</evidence>
<evidence type="ECO:0000256" key="7">
    <source>
        <dbReference type="SAM" id="Coils"/>
    </source>
</evidence>
<dbReference type="InterPro" id="IPR028194">
    <property type="entry name" value="CC167"/>
</dbReference>
<name>A0A067QXY0_ZOONE</name>
<evidence type="ECO:0000256" key="3">
    <source>
        <dbReference type="ARBA" id="ARBA00022692"/>
    </source>
</evidence>
<accession>A0A067QXY0</accession>
<dbReference type="AlphaFoldDB" id="A0A067QXY0"/>
<gene>
    <name evidence="9" type="ORF">L798_11760</name>
</gene>
<keyword evidence="6 8" id="KW-0472">Membrane</keyword>
<dbReference type="eggNOG" id="ENOG502SE08">
    <property type="taxonomic scope" value="Eukaryota"/>
</dbReference>
<proteinExistence type="predicted"/>
<evidence type="ECO:0000313" key="9">
    <source>
        <dbReference type="EMBL" id="KDR14220.1"/>
    </source>
</evidence>
<keyword evidence="5 7" id="KW-0175">Coiled coil</keyword>
<reference evidence="9 10" key="1">
    <citation type="journal article" date="2014" name="Nat. Commun.">
        <title>Molecular traces of alternative social organization in a termite genome.</title>
        <authorList>
            <person name="Terrapon N."/>
            <person name="Li C."/>
            <person name="Robertson H.M."/>
            <person name="Ji L."/>
            <person name="Meng X."/>
            <person name="Booth W."/>
            <person name="Chen Z."/>
            <person name="Childers C.P."/>
            <person name="Glastad K.M."/>
            <person name="Gokhale K."/>
            <person name="Gowin J."/>
            <person name="Gronenberg W."/>
            <person name="Hermansen R.A."/>
            <person name="Hu H."/>
            <person name="Hunt B.G."/>
            <person name="Huylmans A.K."/>
            <person name="Khalil S.M."/>
            <person name="Mitchell R.D."/>
            <person name="Munoz-Torres M.C."/>
            <person name="Mustard J.A."/>
            <person name="Pan H."/>
            <person name="Reese J.T."/>
            <person name="Scharf M.E."/>
            <person name="Sun F."/>
            <person name="Vogel H."/>
            <person name="Xiao J."/>
            <person name="Yang W."/>
            <person name="Yang Z."/>
            <person name="Yang Z."/>
            <person name="Zhou J."/>
            <person name="Zhu J."/>
            <person name="Brent C.S."/>
            <person name="Elsik C.G."/>
            <person name="Goodisman M.A."/>
            <person name="Liberles D.A."/>
            <person name="Roe R.M."/>
            <person name="Vargo E.L."/>
            <person name="Vilcinskas A."/>
            <person name="Wang J."/>
            <person name="Bornberg-Bauer E."/>
            <person name="Korb J."/>
            <person name="Zhang G."/>
            <person name="Liebig J."/>
        </authorList>
    </citation>
    <scope>NUCLEOTIDE SEQUENCE [LARGE SCALE GENOMIC DNA]</scope>
    <source>
        <tissue evidence="9">Whole organism</tissue>
    </source>
</reference>
<dbReference type="GO" id="GO:0016020">
    <property type="term" value="C:membrane"/>
    <property type="evidence" value="ECO:0007669"/>
    <property type="project" value="UniProtKB-SubCell"/>
</dbReference>
<feature type="transmembrane region" description="Helical" evidence="8">
    <location>
        <begin position="97"/>
        <end position="118"/>
    </location>
</feature>
<dbReference type="PANTHER" id="PTHR31759:SF1">
    <property type="entry name" value="COILED-COIL DOMAIN-CONTAINING PROTEIN 167"/>
    <property type="match status" value="1"/>
</dbReference>
<dbReference type="PANTHER" id="PTHR31759">
    <property type="entry name" value="COILED-COIL DOMAIN-CONTAINING PROTEIN 167"/>
    <property type="match status" value="1"/>
</dbReference>
<organism evidence="9 10">
    <name type="scientific">Zootermopsis nevadensis</name>
    <name type="common">Dampwood termite</name>
    <dbReference type="NCBI Taxonomy" id="136037"/>
    <lineage>
        <taxon>Eukaryota</taxon>
        <taxon>Metazoa</taxon>
        <taxon>Ecdysozoa</taxon>
        <taxon>Arthropoda</taxon>
        <taxon>Hexapoda</taxon>
        <taxon>Insecta</taxon>
        <taxon>Pterygota</taxon>
        <taxon>Neoptera</taxon>
        <taxon>Polyneoptera</taxon>
        <taxon>Dictyoptera</taxon>
        <taxon>Blattodea</taxon>
        <taxon>Blattoidea</taxon>
        <taxon>Termitoidae</taxon>
        <taxon>Termopsidae</taxon>
        <taxon>Zootermopsis</taxon>
    </lineage>
</organism>
<comment type="subcellular location">
    <subcellularLocation>
        <location evidence="1">Membrane</location>
        <topology evidence="1">Single-pass membrane protein</topology>
    </subcellularLocation>
</comment>
<evidence type="ECO:0000256" key="2">
    <source>
        <dbReference type="ARBA" id="ARBA00022350"/>
    </source>
</evidence>
<feature type="coiled-coil region" evidence="7">
    <location>
        <begin position="65"/>
        <end position="92"/>
    </location>
</feature>
<protein>
    <recommendedName>
        <fullName evidence="2">Coiled-coil domain-containing protein 167</fullName>
    </recommendedName>
</protein>
<evidence type="ECO:0000256" key="6">
    <source>
        <dbReference type="ARBA" id="ARBA00023136"/>
    </source>
</evidence>
<dbReference type="OMA" id="MSKPCAI"/>
<evidence type="ECO:0000256" key="5">
    <source>
        <dbReference type="ARBA" id="ARBA00023054"/>
    </source>
</evidence>
<dbReference type="InParanoid" id="A0A067QXY0"/>